<dbReference type="CDD" id="cd18575">
    <property type="entry name" value="ABC_6TM_bac_exporter_ABCB8_10_like"/>
    <property type="match status" value="1"/>
</dbReference>
<keyword evidence="3 9" id="KW-0812">Transmembrane</keyword>
<evidence type="ECO:0000256" key="5">
    <source>
        <dbReference type="ARBA" id="ARBA00022840"/>
    </source>
</evidence>
<feature type="transmembrane region" description="Helical" evidence="9">
    <location>
        <begin position="74"/>
        <end position="95"/>
    </location>
</feature>
<reference evidence="12 13" key="1">
    <citation type="submission" date="2021-06" db="EMBL/GenBank/DDBJ databases">
        <authorList>
            <person name="Grouzdev D.S."/>
            <person name="Koziaeva V."/>
        </authorList>
    </citation>
    <scope>NUCLEOTIDE SEQUENCE [LARGE SCALE GENOMIC DNA]</scope>
    <source>
        <strain evidence="12 13">22</strain>
    </source>
</reference>
<evidence type="ECO:0000256" key="8">
    <source>
        <dbReference type="ARBA" id="ARBA00024725"/>
    </source>
</evidence>
<name>A0A947D3B8_9HYPH</name>
<feature type="transmembrane region" description="Helical" evidence="9">
    <location>
        <begin position="34"/>
        <end position="54"/>
    </location>
</feature>
<dbReference type="InterPro" id="IPR011918">
    <property type="entry name" value="ABC_MsbA_ATP-bd"/>
</dbReference>
<proteinExistence type="inferred from homology"/>
<evidence type="ECO:0000256" key="4">
    <source>
        <dbReference type="ARBA" id="ARBA00022741"/>
    </source>
</evidence>
<dbReference type="PANTHER" id="PTHR43394:SF1">
    <property type="entry name" value="ATP-BINDING CASSETTE SUB-FAMILY B MEMBER 10, MITOCHONDRIAL"/>
    <property type="match status" value="1"/>
</dbReference>
<dbReference type="GO" id="GO:0090374">
    <property type="term" value="P:oligopeptide export from mitochondrion"/>
    <property type="evidence" value="ECO:0007669"/>
    <property type="project" value="TreeGrafter"/>
</dbReference>
<feature type="domain" description="ABC transporter" evidence="10">
    <location>
        <begin position="351"/>
        <end position="587"/>
    </location>
</feature>
<dbReference type="Pfam" id="PF00005">
    <property type="entry name" value="ABC_tran"/>
    <property type="match status" value="1"/>
</dbReference>
<comment type="subcellular location">
    <subcellularLocation>
        <location evidence="1">Cell membrane</location>
        <topology evidence="1">Multi-pass membrane protein</topology>
    </subcellularLocation>
</comment>
<feature type="transmembrane region" description="Helical" evidence="9">
    <location>
        <begin position="144"/>
        <end position="168"/>
    </location>
</feature>
<evidence type="ECO:0000256" key="7">
    <source>
        <dbReference type="ARBA" id="ARBA00023136"/>
    </source>
</evidence>
<dbReference type="SUPFAM" id="SSF52540">
    <property type="entry name" value="P-loop containing nucleoside triphosphate hydrolases"/>
    <property type="match status" value="1"/>
</dbReference>
<dbReference type="PROSITE" id="PS50929">
    <property type="entry name" value="ABC_TM1F"/>
    <property type="match status" value="1"/>
</dbReference>
<comment type="similarity">
    <text evidence="2">Belongs to the ABC transporter superfamily.</text>
</comment>
<feature type="domain" description="ABC transmembrane type-1" evidence="11">
    <location>
        <begin position="37"/>
        <end position="317"/>
    </location>
</feature>
<dbReference type="SMART" id="SM00382">
    <property type="entry name" value="AAA"/>
    <property type="match status" value="1"/>
</dbReference>
<dbReference type="Proteomes" id="UP000766595">
    <property type="component" value="Unassembled WGS sequence"/>
</dbReference>
<gene>
    <name evidence="12" type="ORF">KL771_05140</name>
</gene>
<dbReference type="InterPro" id="IPR017871">
    <property type="entry name" value="ABC_transporter-like_CS"/>
</dbReference>
<accession>A0A947D3B8</accession>
<dbReference type="InterPro" id="IPR039421">
    <property type="entry name" value="Type_1_exporter"/>
</dbReference>
<dbReference type="Gene3D" id="1.20.1560.10">
    <property type="entry name" value="ABC transporter type 1, transmembrane domain"/>
    <property type="match status" value="1"/>
</dbReference>
<dbReference type="GO" id="GO:0016887">
    <property type="term" value="F:ATP hydrolysis activity"/>
    <property type="evidence" value="ECO:0007669"/>
    <property type="project" value="InterPro"/>
</dbReference>
<dbReference type="InterPro" id="IPR036640">
    <property type="entry name" value="ABC1_TM_sf"/>
</dbReference>
<comment type="function">
    <text evidence="8">Part of an ABC transporter complex. Transmembrane domains (TMD) form a pore in the inner membrane and the ATP-binding domain (NBD) is responsible for energy generation.</text>
</comment>
<dbReference type="FunFam" id="3.40.50.300:FF:000218">
    <property type="entry name" value="Multidrug ABC transporter ATP-binding protein"/>
    <property type="match status" value="1"/>
</dbReference>
<dbReference type="EMBL" id="JAHHZF010000002">
    <property type="protein sequence ID" value="MBT9288821.1"/>
    <property type="molecule type" value="Genomic_DNA"/>
</dbReference>
<protein>
    <submittedName>
        <fullName evidence="12">ATP-binding cassette domain-containing protein</fullName>
    </submittedName>
</protein>
<dbReference type="PROSITE" id="PS50893">
    <property type="entry name" value="ABC_TRANSPORTER_2"/>
    <property type="match status" value="1"/>
</dbReference>
<dbReference type="InterPro" id="IPR011527">
    <property type="entry name" value="ABC1_TM_dom"/>
</dbReference>
<dbReference type="Gene3D" id="3.40.50.300">
    <property type="entry name" value="P-loop containing nucleotide triphosphate hydrolases"/>
    <property type="match status" value="1"/>
</dbReference>
<keyword evidence="7 9" id="KW-0472">Membrane</keyword>
<evidence type="ECO:0000256" key="1">
    <source>
        <dbReference type="ARBA" id="ARBA00004651"/>
    </source>
</evidence>
<dbReference type="SUPFAM" id="SSF90123">
    <property type="entry name" value="ABC transporter transmembrane region"/>
    <property type="match status" value="1"/>
</dbReference>
<evidence type="ECO:0000256" key="3">
    <source>
        <dbReference type="ARBA" id="ARBA00022692"/>
    </source>
</evidence>
<evidence type="ECO:0000313" key="13">
    <source>
        <dbReference type="Proteomes" id="UP000766595"/>
    </source>
</evidence>
<feature type="transmembrane region" description="Helical" evidence="9">
    <location>
        <begin position="174"/>
        <end position="192"/>
    </location>
</feature>
<feature type="transmembrane region" description="Helical" evidence="9">
    <location>
        <begin position="257"/>
        <end position="278"/>
    </location>
</feature>
<evidence type="ECO:0000256" key="6">
    <source>
        <dbReference type="ARBA" id="ARBA00022989"/>
    </source>
</evidence>
<evidence type="ECO:0000256" key="2">
    <source>
        <dbReference type="ARBA" id="ARBA00005417"/>
    </source>
</evidence>
<evidence type="ECO:0000259" key="11">
    <source>
        <dbReference type="PROSITE" id="PS50929"/>
    </source>
</evidence>
<dbReference type="GO" id="GO:0005524">
    <property type="term" value="F:ATP binding"/>
    <property type="evidence" value="ECO:0007669"/>
    <property type="project" value="UniProtKB-KW"/>
</dbReference>
<comment type="caution">
    <text evidence="12">The sequence shown here is derived from an EMBL/GenBank/DDBJ whole genome shotgun (WGS) entry which is preliminary data.</text>
</comment>
<keyword evidence="13" id="KW-1185">Reference proteome</keyword>
<evidence type="ECO:0000259" key="10">
    <source>
        <dbReference type="PROSITE" id="PS50893"/>
    </source>
</evidence>
<organism evidence="12 13">
    <name type="scientific">Prosthecodimorpha staleyi</name>
    <dbReference type="NCBI Taxonomy" id="2840188"/>
    <lineage>
        <taxon>Bacteria</taxon>
        <taxon>Pseudomonadati</taxon>
        <taxon>Pseudomonadota</taxon>
        <taxon>Alphaproteobacteria</taxon>
        <taxon>Hyphomicrobiales</taxon>
        <taxon>Ancalomicrobiaceae</taxon>
        <taxon>Prosthecodimorpha</taxon>
    </lineage>
</organism>
<dbReference type="AlphaFoldDB" id="A0A947D3B8"/>
<evidence type="ECO:0000256" key="9">
    <source>
        <dbReference type="SAM" id="Phobius"/>
    </source>
</evidence>
<evidence type="ECO:0000313" key="12">
    <source>
        <dbReference type="EMBL" id="MBT9288821.1"/>
    </source>
</evidence>
<dbReference type="PANTHER" id="PTHR43394">
    <property type="entry name" value="ATP-DEPENDENT PERMEASE MDL1, MITOCHONDRIAL"/>
    <property type="match status" value="1"/>
</dbReference>
<dbReference type="InterPro" id="IPR003593">
    <property type="entry name" value="AAA+_ATPase"/>
</dbReference>
<keyword evidence="6 9" id="KW-1133">Transmembrane helix</keyword>
<dbReference type="InterPro" id="IPR027417">
    <property type="entry name" value="P-loop_NTPase"/>
</dbReference>
<dbReference type="InterPro" id="IPR003439">
    <property type="entry name" value="ABC_transporter-like_ATP-bd"/>
</dbReference>
<keyword evidence="5 12" id="KW-0067">ATP-binding</keyword>
<dbReference type="GO" id="GO:0015421">
    <property type="term" value="F:ABC-type oligopeptide transporter activity"/>
    <property type="evidence" value="ECO:0007669"/>
    <property type="project" value="TreeGrafter"/>
</dbReference>
<sequence length="607" mass="64416">MARTDSKAAAETRSRSVRPLAMLAPYARRYRSRILQALAALTAASVATLVVPLAVRRMIDHGFTGADAGLIDRYFLMLLVVAGALAAASSARYYLVTWLGERIVADLRADVFAHVMRLSADFFDRSMSGEIVSRLTADATQIKAAVGASASIALRNFFLFVGAVAMMVVTSPRLSGLVILAIPFIVLPLVAFGRRVRRKSRLAQDTLAEATAYATEAIGAVRQVQAFTGETAAIGRFRGGVERAFEAARSSTAARSILTAVAIFMVFGSVVTVLWIGATDVLAGRLTPGALSQFVLYAVFAAGALGELSQVWGEISQAAGAAERLAELLQVRPSVAAPADPEPMPPRRGAVALDAIGFAYPTAPERPVLSGLSLAAEPGERIALVGPSGAGKSTVFHLLLRFYDPGSGRVLVDGVDLTRVDPAVLRQRIAVVPQDTVILAGTVMENIRFGRPEASDEEVRRAAVAALVDDFVRAMPDGYQTLVGERGVTLSGGQRQRIAIARAILKDAPILLLDEATSALDAESETLVQTALDRLMQGRTTIVIAHRLATVLECDRILVIDGGRVVEEGRHDDLVARGGLYARLARLQFETGAAALAADGKRTPDQA</sequence>
<dbReference type="GO" id="GO:0005886">
    <property type="term" value="C:plasma membrane"/>
    <property type="evidence" value="ECO:0007669"/>
    <property type="project" value="UniProtKB-SubCell"/>
</dbReference>
<dbReference type="PROSITE" id="PS00211">
    <property type="entry name" value="ABC_TRANSPORTER_1"/>
    <property type="match status" value="1"/>
</dbReference>
<dbReference type="NCBIfam" id="TIGR02204">
    <property type="entry name" value="MsbA_rel"/>
    <property type="match status" value="1"/>
</dbReference>
<dbReference type="Pfam" id="PF00664">
    <property type="entry name" value="ABC_membrane"/>
    <property type="match status" value="1"/>
</dbReference>
<keyword evidence="4" id="KW-0547">Nucleotide-binding</keyword>